<evidence type="ECO:0000313" key="10">
    <source>
        <dbReference type="Proteomes" id="UP000011185"/>
    </source>
</evidence>
<gene>
    <name evidence="9" type="ORF">THOM_0757</name>
</gene>
<dbReference type="GO" id="GO:0030915">
    <property type="term" value="C:Smc5-Smc6 complex"/>
    <property type="evidence" value="ECO:0007669"/>
    <property type="project" value="UniProtKB-UniRule"/>
</dbReference>
<dbReference type="VEuPathDB" id="MicrosporidiaDB:THOM_0757"/>
<evidence type="ECO:0000256" key="3">
    <source>
        <dbReference type="ARBA" id="ARBA00022763"/>
    </source>
</evidence>
<comment type="function">
    <text evidence="7">Component of the SMC5-SMC6 complex, that promotes sister chromatid alignment after DNA damage and facilitates double-stranded DNA breaks (DSBs) repair via homologous recombination between sister chromatids.</text>
</comment>
<dbReference type="HOGENOM" id="CLU_1687967_0_0_1"/>
<dbReference type="InterPro" id="IPR014854">
    <property type="entry name" value="Nse4_C"/>
</dbReference>
<accession>L7JZT4</accession>
<keyword evidence="5 7" id="KW-0234">DNA repair</keyword>
<comment type="subcellular location">
    <subcellularLocation>
        <location evidence="1 7">Nucleus</location>
    </subcellularLocation>
</comment>
<proteinExistence type="inferred from homology"/>
<dbReference type="GO" id="GO:0006281">
    <property type="term" value="P:DNA repair"/>
    <property type="evidence" value="ECO:0007669"/>
    <property type="project" value="UniProtKB-UniRule"/>
</dbReference>
<dbReference type="InParanoid" id="L7JZT4"/>
<evidence type="ECO:0000313" key="9">
    <source>
        <dbReference type="EMBL" id="ELQ76247.1"/>
    </source>
</evidence>
<evidence type="ECO:0000256" key="2">
    <source>
        <dbReference type="ARBA" id="ARBA00008997"/>
    </source>
</evidence>
<dbReference type="Pfam" id="PF08743">
    <property type="entry name" value="Nse4_C"/>
    <property type="match status" value="1"/>
</dbReference>
<name>L7JZT4_TRAHO</name>
<dbReference type="STRING" id="72359.L7JZT4"/>
<evidence type="ECO:0000256" key="6">
    <source>
        <dbReference type="ARBA" id="ARBA00023242"/>
    </source>
</evidence>
<keyword evidence="6 7" id="KW-0539">Nucleus</keyword>
<dbReference type="InterPro" id="IPR027786">
    <property type="entry name" value="Nse4/EID"/>
</dbReference>
<evidence type="ECO:0000256" key="4">
    <source>
        <dbReference type="ARBA" id="ARBA00023172"/>
    </source>
</evidence>
<dbReference type="PANTHER" id="PTHR16140:SF0">
    <property type="entry name" value="NON-STRUCTURAL MAINTENANCE OF CHROMOSOMES ELEMENT 4"/>
    <property type="match status" value="1"/>
</dbReference>
<dbReference type="OrthoDB" id="361242at2759"/>
<comment type="subunit">
    <text evidence="7">Component of the SMC5-SMC6 complex.</text>
</comment>
<dbReference type="Proteomes" id="UP000011185">
    <property type="component" value="Unassembled WGS sequence"/>
</dbReference>
<dbReference type="GO" id="GO:0006310">
    <property type="term" value="P:DNA recombination"/>
    <property type="evidence" value="ECO:0007669"/>
    <property type="project" value="UniProtKB-UniRule"/>
</dbReference>
<keyword evidence="10" id="KW-1185">Reference proteome</keyword>
<dbReference type="AlphaFoldDB" id="L7JZT4"/>
<evidence type="ECO:0000256" key="7">
    <source>
        <dbReference type="RuleBase" id="RU365071"/>
    </source>
</evidence>
<keyword evidence="4 7" id="KW-0233">DNA recombination</keyword>
<keyword evidence="3 7" id="KW-0227">DNA damage</keyword>
<reference evidence="9 10" key="1">
    <citation type="journal article" date="2012" name="PLoS Pathog.">
        <title>The genome of the obligate intracellular parasite Trachipleistophora hominis: new insights into microsporidian genome dynamics and reductive evolution.</title>
        <authorList>
            <person name="Heinz E."/>
            <person name="Williams T.A."/>
            <person name="Nakjang S."/>
            <person name="Noel C.J."/>
            <person name="Swan D.C."/>
            <person name="Goldberg A.V."/>
            <person name="Harris S.R."/>
            <person name="Weinmaier T."/>
            <person name="Markert S."/>
            <person name="Becher D."/>
            <person name="Bernhardt J."/>
            <person name="Dagan T."/>
            <person name="Hacker C."/>
            <person name="Lucocq J.M."/>
            <person name="Schweder T."/>
            <person name="Rattei T."/>
            <person name="Hall N."/>
            <person name="Hirt R.P."/>
            <person name="Embley T.M."/>
        </authorList>
    </citation>
    <scope>NUCLEOTIDE SEQUENCE [LARGE SCALE GENOMIC DNA]</scope>
</reference>
<comment type="similarity">
    <text evidence="2 7">Belongs to the NSE4 family.</text>
</comment>
<dbReference type="EMBL" id="JH993858">
    <property type="protein sequence ID" value="ELQ76247.1"/>
    <property type="molecule type" value="Genomic_DNA"/>
</dbReference>
<evidence type="ECO:0000256" key="5">
    <source>
        <dbReference type="ARBA" id="ARBA00023204"/>
    </source>
</evidence>
<organism evidence="9 10">
    <name type="scientific">Trachipleistophora hominis</name>
    <name type="common">Microsporidian parasite</name>
    <dbReference type="NCBI Taxonomy" id="72359"/>
    <lineage>
        <taxon>Eukaryota</taxon>
        <taxon>Fungi</taxon>
        <taxon>Fungi incertae sedis</taxon>
        <taxon>Microsporidia</taxon>
        <taxon>Pleistophoridae</taxon>
        <taxon>Trachipleistophora</taxon>
    </lineage>
</organism>
<sequence>MHILFANLEQKFYGITFKNHYSLVIPDKSKKKREVKIEEQDRKSTKVEHKKMKDENFAHRIDTIVHAVGDQKIEYYRLVVDPNSFTKTIENIFYLSFAIKLKKVKFCPEDGKILVMKDVGDKEPNERHINHFISSIDYVEYKRIIHNLNIKKPFIQ</sequence>
<protein>
    <recommendedName>
        <fullName evidence="7">Non-structural maintenance of chromosomes element 4</fullName>
    </recommendedName>
</protein>
<evidence type="ECO:0000256" key="1">
    <source>
        <dbReference type="ARBA" id="ARBA00004123"/>
    </source>
</evidence>
<evidence type="ECO:0000259" key="8">
    <source>
        <dbReference type="Pfam" id="PF08743"/>
    </source>
</evidence>
<feature type="domain" description="Non-structural maintenance of chromosome element 4 C-terminal" evidence="8">
    <location>
        <begin position="72"/>
        <end position="155"/>
    </location>
</feature>
<dbReference type="PANTHER" id="PTHR16140">
    <property type="entry name" value="NON-STRUCTURAL MAINTENANCE OF CHROMOSOMES ELEMENT 4"/>
    <property type="match status" value="1"/>
</dbReference>
<dbReference type="GO" id="GO:0005634">
    <property type="term" value="C:nucleus"/>
    <property type="evidence" value="ECO:0007669"/>
    <property type="project" value="UniProtKB-SubCell"/>
</dbReference>